<protein>
    <submittedName>
        <fullName evidence="1">Uncharacterized protein</fullName>
    </submittedName>
</protein>
<reference evidence="1" key="1">
    <citation type="submission" date="2021-02" db="EMBL/GenBank/DDBJ databases">
        <authorList>
            <person name="Nowell W R."/>
        </authorList>
    </citation>
    <scope>NUCLEOTIDE SEQUENCE</scope>
</reference>
<evidence type="ECO:0000313" key="2">
    <source>
        <dbReference type="Proteomes" id="UP000663823"/>
    </source>
</evidence>
<proteinExistence type="predicted"/>
<sequence>MKKQTERDKRIQIQQEHEELARLERVRKQKEYNGDILTKHEQKQLSVAFELVLETDPNTNDIIIEVDLMLVQYMKQHQVECVRFLWNQ</sequence>
<name>A0A820L9N4_9BILA</name>
<dbReference type="EMBL" id="CAJOAX010064659">
    <property type="protein sequence ID" value="CAF4353891.1"/>
    <property type="molecule type" value="Genomic_DNA"/>
</dbReference>
<accession>A0A820L9N4</accession>
<feature type="non-terminal residue" evidence="1">
    <location>
        <position position="1"/>
    </location>
</feature>
<gene>
    <name evidence="1" type="ORF">OTI717_LOCUS43638</name>
</gene>
<organism evidence="1 2">
    <name type="scientific">Rotaria sordida</name>
    <dbReference type="NCBI Taxonomy" id="392033"/>
    <lineage>
        <taxon>Eukaryota</taxon>
        <taxon>Metazoa</taxon>
        <taxon>Spiralia</taxon>
        <taxon>Gnathifera</taxon>
        <taxon>Rotifera</taxon>
        <taxon>Eurotatoria</taxon>
        <taxon>Bdelloidea</taxon>
        <taxon>Philodinida</taxon>
        <taxon>Philodinidae</taxon>
        <taxon>Rotaria</taxon>
    </lineage>
</organism>
<comment type="caution">
    <text evidence="1">The sequence shown here is derived from an EMBL/GenBank/DDBJ whole genome shotgun (WGS) entry which is preliminary data.</text>
</comment>
<dbReference type="AlphaFoldDB" id="A0A820L9N4"/>
<dbReference type="Proteomes" id="UP000663823">
    <property type="component" value="Unassembled WGS sequence"/>
</dbReference>
<evidence type="ECO:0000313" key="1">
    <source>
        <dbReference type="EMBL" id="CAF4353891.1"/>
    </source>
</evidence>